<feature type="compositionally biased region" description="Polar residues" evidence="1">
    <location>
        <begin position="482"/>
        <end position="523"/>
    </location>
</feature>
<feature type="compositionally biased region" description="Basic and acidic residues" evidence="1">
    <location>
        <begin position="824"/>
        <end position="834"/>
    </location>
</feature>
<feature type="compositionally biased region" description="Polar residues" evidence="1">
    <location>
        <begin position="243"/>
        <end position="264"/>
    </location>
</feature>
<feature type="compositionally biased region" description="Basic and acidic residues" evidence="1">
    <location>
        <begin position="544"/>
        <end position="553"/>
    </location>
</feature>
<dbReference type="GeneID" id="55973277"/>
<comment type="caution">
    <text evidence="2">The sequence shown here is derived from an EMBL/GenBank/DDBJ whole genome shotgun (WGS) entry which is preliminary data.</text>
</comment>
<evidence type="ECO:0000313" key="3">
    <source>
        <dbReference type="Proteomes" id="UP000749293"/>
    </source>
</evidence>
<feature type="region of interest" description="Disordered" evidence="1">
    <location>
        <begin position="1"/>
        <end position="58"/>
    </location>
</feature>
<feature type="compositionally biased region" description="Pro residues" evidence="1">
    <location>
        <begin position="875"/>
        <end position="889"/>
    </location>
</feature>
<dbReference type="OrthoDB" id="5335210at2759"/>
<sequence length="1099" mass="116167">MNRLRNRKKAKEEEAAAAAAAAPRPSVDTESPGTFKMFGRSKKPVEEPKPEIDLASALPSTDDFRTSLLMTGLSNRFSMLREQDDPTSKLGKSFDDSVLQPRRQSRMDFLGPSGLDDIAEVSSLRKPSMPGRIDSFQSSDDAASTNGSLMGRSKPTEGNNLFGGRQKIYKITSSGTGRALYDDDVAQSAFQKWRQSEKEAAAARLSLEESDASAAANDLGASSQPDSNDFNRRRETSSTTSSVPSAARNSTAATSIASAFQRTPSLKDWQPPSAAGSASGNTGGSSTNALPNAAAAAAHIPERSVTRTRRLYEQSLHQDLHDHQSSALSRIDTLSRNRTTGSYNPGNRTPDLPCNGGNGQSPTVGAFSAVDMARRSVLSKGSAPNLRSSTSTTISAFGQPSPTIDGGNGAKPLFELRRGPSPVSGGPAGQQNASASLPPLSPPISETGEYPSMSIGANDRGKATALGFFSRPAGQYDENRYAQRQRQLQQGRETPPTTTGRNSAGSNVSADANDGSRSSSSINRAPVADAVASPTRATQPTVRETGEARRGADETSGATFLDTNDDDEDDDYMSLAADAAPYLDLPPQLTLNLPIDEDDGQEFRPSLGGSNRPSPLTLTPDNASTVSGKGTVPDEDSPTLGPASGLSGMVRQHLRHDSAASSIYGATADSSVADNDSQAPYEYGKRPQDRMDGSRSVGASSSLWGAEPAQHASKQPDEEDTEDFARHLAEGARRVRERLTSYADMEHSRSSSPNATRPQQQPDDDLPPPQTGNAYEALRPRSSRSSMADREHSRQRTPFSAASPPLQHGSKAPFDDTPPASDPAAKDDGGRRSSEQSSADGGKGNALAGLKAFRQARRELQKMKEPDSDTRRKAPPPPMPQKAPPPPPVSYNNNNNNSSRPGSRAASERDRSGSEASNSGQPYRLPRVRAGSSARDAQQQQQQPPPPLPLLQPRAYSPTTATAPSPTLKSPLVRPAVGGGMTTMSASSPGMHSPMGLGPAANSTSSHPSAPPPLPPINPRRKSPGSWSQQDPLPSPTTRLTPTGTSTPDFLGGGGRSPRATDDTANAPAQSKQRLRRMEPSPSSPRGWDASGSSTRGMF</sequence>
<feature type="compositionally biased region" description="Polar residues" evidence="1">
    <location>
        <begin position="135"/>
        <end position="148"/>
    </location>
</feature>
<dbReference type="EMBL" id="JAANYQ010000008">
    <property type="protein sequence ID" value="KAF4122747.1"/>
    <property type="molecule type" value="Genomic_DNA"/>
</dbReference>
<dbReference type="AlphaFoldDB" id="A0A9P5D1H2"/>
<feature type="compositionally biased region" description="Polar residues" evidence="1">
    <location>
        <begin position="325"/>
        <end position="347"/>
    </location>
</feature>
<feature type="compositionally biased region" description="Basic and acidic residues" evidence="1">
    <location>
        <begin position="723"/>
        <end position="749"/>
    </location>
</feature>
<name>A0A9P5D1H2_9HYPO</name>
<feature type="region of interest" description="Disordered" evidence="1">
    <location>
        <begin position="591"/>
        <end position="654"/>
    </location>
</feature>
<protein>
    <submittedName>
        <fullName evidence="2">Uncharacterized protein</fullName>
    </submittedName>
</protein>
<evidence type="ECO:0000313" key="2">
    <source>
        <dbReference type="EMBL" id="KAF4122747.1"/>
    </source>
</evidence>
<feature type="compositionally biased region" description="Low complexity" evidence="1">
    <location>
        <begin position="999"/>
        <end position="1008"/>
    </location>
</feature>
<feature type="region of interest" description="Disordered" evidence="1">
    <location>
        <begin position="317"/>
        <end position="365"/>
    </location>
</feature>
<gene>
    <name evidence="2" type="ORF">GMORB2_7054</name>
</gene>
<evidence type="ECO:0000256" key="1">
    <source>
        <dbReference type="SAM" id="MobiDB-lite"/>
    </source>
</evidence>
<feature type="compositionally biased region" description="Low complexity" evidence="1">
    <location>
        <begin position="951"/>
        <end position="967"/>
    </location>
</feature>
<feature type="region of interest" description="Disordered" evidence="1">
    <location>
        <begin position="190"/>
        <end position="302"/>
    </location>
</feature>
<dbReference type="Proteomes" id="UP000749293">
    <property type="component" value="Unassembled WGS sequence"/>
</dbReference>
<feature type="compositionally biased region" description="Polar residues" evidence="1">
    <location>
        <begin position="608"/>
        <end position="628"/>
    </location>
</feature>
<organism evidence="2 3">
    <name type="scientific">Geosmithia morbida</name>
    <dbReference type="NCBI Taxonomy" id="1094350"/>
    <lineage>
        <taxon>Eukaryota</taxon>
        <taxon>Fungi</taxon>
        <taxon>Dikarya</taxon>
        <taxon>Ascomycota</taxon>
        <taxon>Pezizomycotina</taxon>
        <taxon>Sordariomycetes</taxon>
        <taxon>Hypocreomycetidae</taxon>
        <taxon>Hypocreales</taxon>
        <taxon>Bionectriaceae</taxon>
        <taxon>Geosmithia</taxon>
    </lineage>
</organism>
<feature type="compositionally biased region" description="Polar residues" evidence="1">
    <location>
        <begin position="385"/>
        <end position="402"/>
    </location>
</feature>
<feature type="compositionally biased region" description="Basic and acidic residues" evidence="1">
    <location>
        <begin position="683"/>
        <end position="693"/>
    </location>
</feature>
<proteinExistence type="predicted"/>
<feature type="compositionally biased region" description="Low complexity" evidence="1">
    <location>
        <begin position="890"/>
        <end position="903"/>
    </location>
</feature>
<feature type="compositionally biased region" description="Low complexity" evidence="1">
    <location>
        <begin position="273"/>
        <end position="298"/>
    </location>
</feature>
<feature type="region of interest" description="Disordered" evidence="1">
    <location>
        <begin position="79"/>
        <end position="165"/>
    </location>
</feature>
<accession>A0A9P5D1H2</accession>
<reference evidence="2" key="1">
    <citation type="submission" date="2020-03" db="EMBL/GenBank/DDBJ databases">
        <title>Site-based positive gene gene selection in Geosmithia morbida across the United States reveals a broad range of putative effectors and factors for local host and environmental adapation.</title>
        <authorList>
            <person name="Onufrak A."/>
            <person name="Murdoch R.W."/>
            <person name="Gazis R."/>
            <person name="Huff M."/>
            <person name="Staton M."/>
            <person name="Klingeman W."/>
            <person name="Hadziabdic D."/>
        </authorList>
    </citation>
    <scope>NUCLEOTIDE SEQUENCE</scope>
    <source>
        <strain evidence="2">1262</strain>
    </source>
</reference>
<feature type="region of interest" description="Disordered" evidence="1">
    <location>
        <begin position="379"/>
        <end position="458"/>
    </location>
</feature>
<feature type="compositionally biased region" description="Basic and acidic residues" evidence="1">
    <location>
        <begin position="43"/>
        <end position="52"/>
    </location>
</feature>
<feature type="compositionally biased region" description="Basic and acidic residues" evidence="1">
    <location>
        <begin position="856"/>
        <end position="872"/>
    </location>
</feature>
<feature type="compositionally biased region" description="Basic and acidic residues" evidence="1">
    <location>
        <begin position="79"/>
        <end position="95"/>
    </location>
</feature>
<feature type="region of interest" description="Disordered" evidence="1">
    <location>
        <begin position="666"/>
        <end position="1099"/>
    </location>
</feature>
<feature type="compositionally biased region" description="Pro residues" evidence="1">
    <location>
        <begin position="1009"/>
        <end position="1018"/>
    </location>
</feature>
<feature type="compositionally biased region" description="Polar residues" evidence="1">
    <location>
        <begin position="1063"/>
        <end position="1072"/>
    </location>
</feature>
<feature type="compositionally biased region" description="Low complexity" evidence="1">
    <location>
        <begin position="1036"/>
        <end position="1048"/>
    </location>
</feature>
<keyword evidence="3" id="KW-1185">Reference proteome</keyword>
<dbReference type="RefSeq" id="XP_035321399.1">
    <property type="nucleotide sequence ID" value="XM_035469019.1"/>
</dbReference>
<feature type="compositionally biased region" description="Polar residues" evidence="1">
    <location>
        <begin position="668"/>
        <end position="678"/>
    </location>
</feature>
<feature type="region of interest" description="Disordered" evidence="1">
    <location>
        <begin position="474"/>
        <end position="571"/>
    </location>
</feature>